<dbReference type="HAMAP" id="MF_00422">
    <property type="entry name" value="SecE"/>
    <property type="match status" value="1"/>
</dbReference>
<dbReference type="InterPro" id="IPR001901">
    <property type="entry name" value="Translocase_SecE/Sec61-g"/>
</dbReference>
<dbReference type="InterPro" id="IPR038379">
    <property type="entry name" value="SecE_sf"/>
</dbReference>
<dbReference type="RefSeq" id="WP_092480881.1">
    <property type="nucleotide sequence ID" value="NZ_CP126128.1"/>
</dbReference>
<keyword evidence="8 9" id="KW-0472">Membrane</keyword>
<evidence type="ECO:0000256" key="8">
    <source>
        <dbReference type="ARBA" id="ARBA00023136"/>
    </source>
</evidence>
<evidence type="ECO:0000313" key="10">
    <source>
        <dbReference type="EMBL" id="SFQ40930.1"/>
    </source>
</evidence>
<dbReference type="PANTHER" id="PTHR33910:SF1">
    <property type="entry name" value="PROTEIN TRANSLOCASE SUBUNIT SECE"/>
    <property type="match status" value="1"/>
</dbReference>
<evidence type="ECO:0000313" key="11">
    <source>
        <dbReference type="Proteomes" id="UP000199136"/>
    </source>
</evidence>
<evidence type="ECO:0000256" key="7">
    <source>
        <dbReference type="ARBA" id="ARBA00023010"/>
    </source>
</evidence>
<name>A0A1I5YA03_9LACT</name>
<dbReference type="NCBIfam" id="TIGR00964">
    <property type="entry name" value="secE_bact"/>
    <property type="match status" value="1"/>
</dbReference>
<comment type="similarity">
    <text evidence="9">Belongs to the SecE/SEC61-gamma family.</text>
</comment>
<comment type="subunit">
    <text evidence="9">Component of the Sec protein translocase complex. Heterotrimer consisting of SecY, SecE and SecG subunits. The heterotrimers can form oligomers, although 1 heterotrimer is thought to be able to translocate proteins. Interacts with the ribosome. Interacts with SecDF, and other proteins may be involved. Interacts with SecA.</text>
</comment>
<evidence type="ECO:0000256" key="6">
    <source>
        <dbReference type="ARBA" id="ARBA00022989"/>
    </source>
</evidence>
<protein>
    <recommendedName>
        <fullName evidence="9">Protein translocase subunit SecE</fullName>
    </recommendedName>
</protein>
<dbReference type="GO" id="GO:0009306">
    <property type="term" value="P:protein secretion"/>
    <property type="evidence" value="ECO:0007669"/>
    <property type="project" value="UniProtKB-UniRule"/>
</dbReference>
<keyword evidence="4 9" id="KW-0812">Transmembrane</keyword>
<evidence type="ECO:0000256" key="5">
    <source>
        <dbReference type="ARBA" id="ARBA00022927"/>
    </source>
</evidence>
<keyword evidence="11" id="KW-1185">Reference proteome</keyword>
<evidence type="ECO:0000256" key="9">
    <source>
        <dbReference type="HAMAP-Rule" id="MF_00422"/>
    </source>
</evidence>
<keyword evidence="3 9" id="KW-1003">Cell membrane</keyword>
<reference evidence="10 11" key="1">
    <citation type="submission" date="2016-10" db="EMBL/GenBank/DDBJ databases">
        <authorList>
            <person name="de Groot N.N."/>
        </authorList>
    </citation>
    <scope>NUCLEOTIDE SEQUENCE [LARGE SCALE GENOMIC DNA]</scope>
    <source>
        <strain evidence="10 11">DSM 20581</strain>
    </source>
</reference>
<dbReference type="Pfam" id="PF00584">
    <property type="entry name" value="SecE"/>
    <property type="match status" value="1"/>
</dbReference>
<dbReference type="OrthoDB" id="9813233at2"/>
<dbReference type="GO" id="GO:0008320">
    <property type="term" value="F:protein transmembrane transporter activity"/>
    <property type="evidence" value="ECO:0007669"/>
    <property type="project" value="UniProtKB-UniRule"/>
</dbReference>
<dbReference type="InterPro" id="IPR005807">
    <property type="entry name" value="SecE_bac"/>
</dbReference>
<dbReference type="PANTHER" id="PTHR33910">
    <property type="entry name" value="PROTEIN TRANSLOCASE SUBUNIT SECE"/>
    <property type="match status" value="1"/>
</dbReference>
<proteinExistence type="inferred from homology"/>
<comment type="subcellular location">
    <subcellularLocation>
        <location evidence="9">Cell membrane</location>
        <topology evidence="9">Single-pass membrane protein</topology>
    </subcellularLocation>
    <subcellularLocation>
        <location evidence="1">Membrane</location>
    </subcellularLocation>
</comment>
<evidence type="ECO:0000256" key="3">
    <source>
        <dbReference type="ARBA" id="ARBA00022475"/>
    </source>
</evidence>
<dbReference type="GO" id="GO:0005886">
    <property type="term" value="C:plasma membrane"/>
    <property type="evidence" value="ECO:0007669"/>
    <property type="project" value="UniProtKB-SubCell"/>
</dbReference>
<dbReference type="GO" id="GO:0065002">
    <property type="term" value="P:intracellular protein transmembrane transport"/>
    <property type="evidence" value="ECO:0007669"/>
    <property type="project" value="UniProtKB-UniRule"/>
</dbReference>
<dbReference type="GO" id="GO:0043952">
    <property type="term" value="P:protein transport by the Sec complex"/>
    <property type="evidence" value="ECO:0007669"/>
    <property type="project" value="UniProtKB-UniRule"/>
</dbReference>
<dbReference type="EMBL" id="FOXW01000007">
    <property type="protein sequence ID" value="SFQ40930.1"/>
    <property type="molecule type" value="Genomic_DNA"/>
</dbReference>
<organism evidence="10 11">
    <name type="scientific">Desemzia incerta</name>
    <dbReference type="NCBI Taxonomy" id="82801"/>
    <lineage>
        <taxon>Bacteria</taxon>
        <taxon>Bacillati</taxon>
        <taxon>Bacillota</taxon>
        <taxon>Bacilli</taxon>
        <taxon>Lactobacillales</taxon>
        <taxon>Carnobacteriaceae</taxon>
        <taxon>Desemzia</taxon>
    </lineage>
</organism>
<evidence type="ECO:0000256" key="2">
    <source>
        <dbReference type="ARBA" id="ARBA00022448"/>
    </source>
</evidence>
<keyword evidence="5 9" id="KW-0653">Protein transport</keyword>
<comment type="function">
    <text evidence="9">Essential subunit of the Sec protein translocation channel SecYEG. Clamps together the 2 halves of SecY. May contact the channel plug during translocation.</text>
</comment>
<dbReference type="GO" id="GO:0006605">
    <property type="term" value="P:protein targeting"/>
    <property type="evidence" value="ECO:0007669"/>
    <property type="project" value="UniProtKB-UniRule"/>
</dbReference>
<sequence length="59" mass="6822">MGKVKNFFGGVRQEMRQVTWPTGKELRKYTVTVFGVVILFAIFFFVVDFAITSLLDLFI</sequence>
<gene>
    <name evidence="9" type="primary">secE</name>
    <name evidence="10" type="ORF">SAMN04488506_1852</name>
</gene>
<accession>A0A1I5YA03</accession>
<keyword evidence="2 9" id="KW-0813">Transport</keyword>
<feature type="transmembrane region" description="Helical" evidence="9">
    <location>
        <begin position="29"/>
        <end position="55"/>
    </location>
</feature>
<dbReference type="STRING" id="82801.SAMN04488506_1852"/>
<evidence type="ECO:0000256" key="4">
    <source>
        <dbReference type="ARBA" id="ARBA00022692"/>
    </source>
</evidence>
<evidence type="ECO:0000256" key="1">
    <source>
        <dbReference type="ARBA" id="ARBA00004370"/>
    </source>
</evidence>
<keyword evidence="7 9" id="KW-0811">Translocation</keyword>
<dbReference type="AlphaFoldDB" id="A0A1I5YA03"/>
<dbReference type="Gene3D" id="1.20.5.1030">
    <property type="entry name" value="Preprotein translocase secy subunit"/>
    <property type="match status" value="1"/>
</dbReference>
<keyword evidence="6 9" id="KW-1133">Transmembrane helix</keyword>
<dbReference type="Proteomes" id="UP000199136">
    <property type="component" value="Unassembled WGS sequence"/>
</dbReference>